<accession>A0A0F3NKE3</accession>
<dbReference type="AlphaFoldDB" id="A0A0F3NKE3"/>
<protein>
    <submittedName>
        <fullName evidence="3">Redoxin family protein</fullName>
    </submittedName>
</protein>
<evidence type="ECO:0000259" key="2">
    <source>
        <dbReference type="Pfam" id="PF08534"/>
    </source>
</evidence>
<organism evidence="3 4">
    <name type="scientific">Anaplasma phagocytophilum str. ApNP</name>
    <dbReference type="NCBI Taxonomy" id="1359153"/>
    <lineage>
        <taxon>Bacteria</taxon>
        <taxon>Pseudomonadati</taxon>
        <taxon>Pseudomonadota</taxon>
        <taxon>Alphaproteobacteria</taxon>
        <taxon>Rickettsiales</taxon>
        <taxon>Anaplasmataceae</taxon>
        <taxon>Anaplasma</taxon>
        <taxon>phagocytophilum group</taxon>
    </lineage>
</organism>
<feature type="domain" description="Redoxin" evidence="2">
    <location>
        <begin position="35"/>
        <end position="130"/>
    </location>
</feature>
<keyword evidence="1" id="KW-0812">Transmembrane</keyword>
<dbReference type="InterPro" id="IPR036249">
    <property type="entry name" value="Thioredoxin-like_sf"/>
</dbReference>
<evidence type="ECO:0000313" key="4">
    <source>
        <dbReference type="Proteomes" id="UP000033385"/>
    </source>
</evidence>
<reference evidence="3 4" key="1">
    <citation type="submission" date="2015-01" db="EMBL/GenBank/DDBJ databases">
        <title>Genome Sequencing of Rickettsiales.</title>
        <authorList>
            <person name="Daugherty S.C."/>
            <person name="Su Q."/>
            <person name="Abolude K."/>
            <person name="Beier-Sexton M."/>
            <person name="Carlyon J.A."/>
            <person name="Carter R."/>
            <person name="Day N.P."/>
            <person name="Dumler S.J."/>
            <person name="Dyachenko V."/>
            <person name="Godinez A."/>
            <person name="Kurtti T.J."/>
            <person name="Lichay M."/>
            <person name="Mullins K.E."/>
            <person name="Ott S."/>
            <person name="Pappas-Brown V."/>
            <person name="Paris D.H."/>
            <person name="Patel P."/>
            <person name="Richards A.L."/>
            <person name="Sadzewicz L."/>
            <person name="Sears K."/>
            <person name="Seidman D."/>
            <person name="Sengamalay N."/>
            <person name="Stenos J."/>
            <person name="Tallon L.J."/>
            <person name="Vincent G."/>
            <person name="Fraser C.M."/>
            <person name="Munderloh U."/>
            <person name="Dunning-Hotopp J.C."/>
        </authorList>
    </citation>
    <scope>NUCLEOTIDE SEQUENCE [LARGE SCALE GENOMIC DNA]</scope>
    <source>
        <strain evidence="3 4">ApNP</strain>
    </source>
</reference>
<sequence>MRIVGISVLCLFCAFSAIVFFTYYRRNSATFSYDIVLPTIFGNSTEFNTSEIKKKRRAFVVNVFASWCTVCMQEHQTWKEISKRTPIDLYGIDYIDIEDNTLAWLQEPDNPYIAIAADYSGKAAKAFGLREYLKLLFSTKKVNWCSI</sequence>
<dbReference type="EMBL" id="LANW01000001">
    <property type="protein sequence ID" value="KJV67374.1"/>
    <property type="molecule type" value="Genomic_DNA"/>
</dbReference>
<dbReference type="SUPFAM" id="SSF52833">
    <property type="entry name" value="Thioredoxin-like"/>
    <property type="match status" value="1"/>
</dbReference>
<feature type="transmembrane region" description="Helical" evidence="1">
    <location>
        <begin position="6"/>
        <end position="24"/>
    </location>
</feature>
<dbReference type="InterPro" id="IPR013740">
    <property type="entry name" value="Redoxin"/>
</dbReference>
<dbReference type="GO" id="GO:0016491">
    <property type="term" value="F:oxidoreductase activity"/>
    <property type="evidence" value="ECO:0007669"/>
    <property type="project" value="InterPro"/>
</dbReference>
<evidence type="ECO:0000313" key="3">
    <source>
        <dbReference type="EMBL" id="KJV67374.1"/>
    </source>
</evidence>
<keyword evidence="1" id="KW-1133">Transmembrane helix</keyword>
<dbReference type="Gene3D" id="3.40.30.10">
    <property type="entry name" value="Glutaredoxin"/>
    <property type="match status" value="1"/>
</dbReference>
<comment type="caution">
    <text evidence="3">The sequence shown here is derived from an EMBL/GenBank/DDBJ whole genome shotgun (WGS) entry which is preliminary data.</text>
</comment>
<evidence type="ECO:0000256" key="1">
    <source>
        <dbReference type="SAM" id="Phobius"/>
    </source>
</evidence>
<gene>
    <name evidence="3" type="ORF">APHNP_1226</name>
</gene>
<name>A0A0F3NKE3_ANAPH</name>
<dbReference type="Pfam" id="PF08534">
    <property type="entry name" value="Redoxin"/>
    <property type="match status" value="1"/>
</dbReference>
<dbReference type="PATRIC" id="fig|1359153.3.peg.1259"/>
<dbReference type="Proteomes" id="UP000033385">
    <property type="component" value="Unassembled WGS sequence"/>
</dbReference>
<proteinExistence type="predicted"/>
<keyword evidence="1" id="KW-0472">Membrane</keyword>